<dbReference type="InterPro" id="IPR023772">
    <property type="entry name" value="DNA-bd_HTH_TetR-type_CS"/>
</dbReference>
<dbReference type="PROSITE" id="PS50977">
    <property type="entry name" value="HTH_TETR_2"/>
    <property type="match status" value="1"/>
</dbReference>
<dbReference type="InterPro" id="IPR001647">
    <property type="entry name" value="HTH_TetR"/>
</dbReference>
<feature type="DNA-binding region" description="H-T-H motif" evidence="2">
    <location>
        <begin position="27"/>
        <end position="46"/>
    </location>
</feature>
<evidence type="ECO:0000256" key="1">
    <source>
        <dbReference type="ARBA" id="ARBA00023125"/>
    </source>
</evidence>
<accession>A0A3P7P0K2</accession>
<dbReference type="PANTHER" id="PTHR43479">
    <property type="entry name" value="ACREF/ENVCD OPERON REPRESSOR-RELATED"/>
    <property type="match status" value="1"/>
</dbReference>
<reference evidence="4 5" key="1">
    <citation type="submission" date="2018-09" db="EMBL/GenBank/DDBJ databases">
        <authorList>
            <person name="Postec A."/>
        </authorList>
    </citation>
    <scope>NUCLEOTIDE SEQUENCE [LARGE SCALE GENOMIC DNA]</scope>
    <source>
        <strain evidence="4">70B-A</strain>
    </source>
</reference>
<name>A0A3P7P0K2_9FIRM</name>
<dbReference type="InterPro" id="IPR036271">
    <property type="entry name" value="Tet_transcr_reg_TetR-rel_C_sf"/>
</dbReference>
<dbReference type="OrthoDB" id="9808476at2"/>
<dbReference type="KEGG" id="cbar:PATL70BA_1125"/>
<dbReference type="Proteomes" id="UP000279029">
    <property type="component" value="Chromosome"/>
</dbReference>
<organism evidence="4 5">
    <name type="scientific">Petrocella atlantisensis</name>
    <dbReference type="NCBI Taxonomy" id="2173034"/>
    <lineage>
        <taxon>Bacteria</taxon>
        <taxon>Bacillati</taxon>
        <taxon>Bacillota</taxon>
        <taxon>Clostridia</taxon>
        <taxon>Lachnospirales</taxon>
        <taxon>Vallitaleaceae</taxon>
        <taxon>Petrocella</taxon>
    </lineage>
</organism>
<dbReference type="SUPFAM" id="SSF48498">
    <property type="entry name" value="Tetracyclin repressor-like, C-terminal domain"/>
    <property type="match status" value="1"/>
</dbReference>
<dbReference type="PANTHER" id="PTHR43479:SF11">
    <property type="entry name" value="ACREF_ENVCD OPERON REPRESSOR-RELATED"/>
    <property type="match status" value="1"/>
</dbReference>
<sequence>MNAEARRQQILEAGHSLFLEQGFMLTTIEEIAKKVKIARTTVYEYFKSKDDILIALIEPIILPYPIDLPEGDTKGKLIYLIQSSLDQLQEHKIIYRIYFEEFFALDQETAEFFRKWQNHKQAQVHEIIRQGIASDCFSRKWSYKDIGFAYQALLEHKMRNFLMTGQVIDIGYEATHMVDLLWLGIGK</sequence>
<dbReference type="AlphaFoldDB" id="A0A3P7P0K2"/>
<keyword evidence="1 2" id="KW-0238">DNA-binding</keyword>
<dbReference type="SUPFAM" id="SSF46689">
    <property type="entry name" value="Homeodomain-like"/>
    <property type="match status" value="1"/>
</dbReference>
<dbReference type="EMBL" id="LR130778">
    <property type="protein sequence ID" value="VDN47000.1"/>
    <property type="molecule type" value="Genomic_DNA"/>
</dbReference>
<evidence type="ECO:0000259" key="3">
    <source>
        <dbReference type="PROSITE" id="PS50977"/>
    </source>
</evidence>
<dbReference type="Gene3D" id="1.10.10.60">
    <property type="entry name" value="Homeodomain-like"/>
    <property type="match status" value="1"/>
</dbReference>
<dbReference type="Gene3D" id="1.10.357.10">
    <property type="entry name" value="Tetracycline Repressor, domain 2"/>
    <property type="match status" value="1"/>
</dbReference>
<dbReference type="Pfam" id="PF00440">
    <property type="entry name" value="TetR_N"/>
    <property type="match status" value="1"/>
</dbReference>
<proteinExistence type="predicted"/>
<evidence type="ECO:0000313" key="4">
    <source>
        <dbReference type="EMBL" id="VDN47000.1"/>
    </source>
</evidence>
<evidence type="ECO:0000313" key="5">
    <source>
        <dbReference type="Proteomes" id="UP000279029"/>
    </source>
</evidence>
<gene>
    <name evidence="4" type="ORF">PATL70BA_1125</name>
</gene>
<evidence type="ECO:0000256" key="2">
    <source>
        <dbReference type="PROSITE-ProRule" id="PRU00335"/>
    </source>
</evidence>
<dbReference type="GO" id="GO:0003677">
    <property type="term" value="F:DNA binding"/>
    <property type="evidence" value="ECO:0007669"/>
    <property type="project" value="UniProtKB-UniRule"/>
</dbReference>
<dbReference type="PRINTS" id="PR00455">
    <property type="entry name" value="HTHTETR"/>
</dbReference>
<dbReference type="PROSITE" id="PS01081">
    <property type="entry name" value="HTH_TETR_1"/>
    <property type="match status" value="1"/>
</dbReference>
<feature type="domain" description="HTH tetR-type" evidence="3">
    <location>
        <begin position="4"/>
        <end position="64"/>
    </location>
</feature>
<dbReference type="InterPro" id="IPR009057">
    <property type="entry name" value="Homeodomain-like_sf"/>
</dbReference>
<dbReference type="RefSeq" id="WP_125136407.1">
    <property type="nucleotide sequence ID" value="NZ_LR130778.1"/>
</dbReference>
<keyword evidence="5" id="KW-1185">Reference proteome</keyword>
<protein>
    <recommendedName>
        <fullName evidence="3">HTH tetR-type domain-containing protein</fullName>
    </recommendedName>
</protein>
<dbReference type="InterPro" id="IPR050624">
    <property type="entry name" value="HTH-type_Tx_Regulator"/>
</dbReference>